<dbReference type="CDD" id="cd00090">
    <property type="entry name" value="HTH_ARSR"/>
    <property type="match status" value="1"/>
</dbReference>
<organism evidence="1 2">
    <name type="scientific">Halosegnis rubeus</name>
    <dbReference type="NCBI Taxonomy" id="2212850"/>
    <lineage>
        <taxon>Archaea</taxon>
        <taxon>Methanobacteriati</taxon>
        <taxon>Methanobacteriota</taxon>
        <taxon>Stenosarchaea group</taxon>
        <taxon>Halobacteria</taxon>
        <taxon>Halobacteriales</taxon>
        <taxon>Natronomonadaceae</taxon>
        <taxon>Halosegnis</taxon>
    </lineage>
</organism>
<dbReference type="EMBL" id="QMDY01000001">
    <property type="protein sequence ID" value="KAB7519709.1"/>
    <property type="molecule type" value="Genomic_DNA"/>
</dbReference>
<sequence>MSNPFEESVDPAAVLAALDDEACRELIGELDTPHTADELAEASDIARSTVYRKLDILTDAGLVDERTEVRSDGHHTTRYVLDFEAVHVLLDDDRHLDIEVDRPEEGPDERVARLWTEIRDST</sequence>
<dbReference type="SUPFAM" id="SSF46785">
    <property type="entry name" value="Winged helix' DNA-binding domain"/>
    <property type="match status" value="1"/>
</dbReference>
<evidence type="ECO:0000313" key="1">
    <source>
        <dbReference type="EMBL" id="KAB7519709.1"/>
    </source>
</evidence>
<reference evidence="1 2" key="1">
    <citation type="submission" date="2019-10" db="EMBL/GenBank/DDBJ databases">
        <title>Unraveling microbial dark matter from salterns through culturing: the case of the genus Halosegnis.</title>
        <authorList>
            <person name="Duran-Viseras A."/>
            <person name="Andrei A.-S."/>
            <person name="Vera-Gargallo B."/>
            <person name="Ghai R."/>
            <person name="Sanchez-Porro C."/>
            <person name="Ventosa A."/>
        </authorList>
    </citation>
    <scope>NUCLEOTIDE SEQUENCE [LARGE SCALE GENOMIC DNA]</scope>
    <source>
        <strain evidence="1 2">F19-13</strain>
    </source>
</reference>
<dbReference type="InterPro" id="IPR036388">
    <property type="entry name" value="WH-like_DNA-bd_sf"/>
</dbReference>
<dbReference type="InterPro" id="IPR011991">
    <property type="entry name" value="ArsR-like_HTH"/>
</dbReference>
<gene>
    <name evidence="1" type="ORF">DP108_00180</name>
</gene>
<accession>A0A5N5ULA9</accession>
<name>A0A5N5ULA9_9EURY</name>
<dbReference type="Proteomes" id="UP000326207">
    <property type="component" value="Unassembled WGS sequence"/>
</dbReference>
<comment type="caution">
    <text evidence="1">The sequence shown here is derived from an EMBL/GenBank/DDBJ whole genome shotgun (WGS) entry which is preliminary data.</text>
</comment>
<protein>
    <submittedName>
        <fullName evidence="1">Helix-turn-helix domain-containing protein</fullName>
    </submittedName>
</protein>
<evidence type="ECO:0000313" key="2">
    <source>
        <dbReference type="Proteomes" id="UP000326207"/>
    </source>
</evidence>
<dbReference type="Pfam" id="PF12840">
    <property type="entry name" value="HTH_20"/>
    <property type="match status" value="1"/>
</dbReference>
<proteinExistence type="predicted"/>
<dbReference type="AlphaFoldDB" id="A0A5N5ULA9"/>
<dbReference type="Gene3D" id="1.10.10.10">
    <property type="entry name" value="Winged helix-like DNA-binding domain superfamily/Winged helix DNA-binding domain"/>
    <property type="match status" value="1"/>
</dbReference>
<dbReference type="InterPro" id="IPR036390">
    <property type="entry name" value="WH_DNA-bd_sf"/>
</dbReference>
<dbReference type="RefSeq" id="WP_152155902.1">
    <property type="nucleotide sequence ID" value="NZ_QMDY01000001.1"/>
</dbReference>